<dbReference type="Pfam" id="PF00210">
    <property type="entry name" value="Ferritin"/>
    <property type="match status" value="1"/>
</dbReference>
<comment type="function">
    <text evidence="7">Iron-storage protein.</text>
</comment>
<feature type="binding site" evidence="6">
    <location>
        <position position="17"/>
    </location>
    <ligand>
        <name>Fe cation</name>
        <dbReference type="ChEBI" id="CHEBI:24875"/>
        <label>1</label>
    </ligand>
</feature>
<dbReference type="GO" id="GO:0006826">
    <property type="term" value="P:iron ion transport"/>
    <property type="evidence" value="ECO:0007669"/>
    <property type="project" value="InterPro"/>
</dbReference>
<keyword evidence="3 6" id="KW-0479">Metal-binding</keyword>
<dbReference type="SUPFAM" id="SSF47240">
    <property type="entry name" value="Ferritin-like"/>
    <property type="match status" value="1"/>
</dbReference>
<dbReference type="InterPro" id="IPR009078">
    <property type="entry name" value="Ferritin-like_SF"/>
</dbReference>
<dbReference type="GO" id="GO:0008198">
    <property type="term" value="F:ferrous iron binding"/>
    <property type="evidence" value="ECO:0007669"/>
    <property type="project" value="TreeGrafter"/>
</dbReference>
<dbReference type="InterPro" id="IPR041719">
    <property type="entry name" value="Ferritin_prok"/>
</dbReference>
<dbReference type="PROSITE" id="PS50905">
    <property type="entry name" value="FERRITIN_LIKE"/>
    <property type="match status" value="1"/>
</dbReference>
<dbReference type="InterPro" id="IPR012347">
    <property type="entry name" value="Ferritin-like"/>
</dbReference>
<comment type="caution">
    <text evidence="9">The sequence shown here is derived from an EMBL/GenBank/DDBJ whole genome shotgun (WGS) entry which is preliminary data.</text>
</comment>
<dbReference type="EMBL" id="JASCXX010000004">
    <property type="protein sequence ID" value="MDI6448285.1"/>
    <property type="molecule type" value="Genomic_DNA"/>
</dbReference>
<dbReference type="Gene3D" id="1.20.1260.10">
    <property type="match status" value="1"/>
</dbReference>
<dbReference type="FunFam" id="1.20.1260.10:FF:000001">
    <property type="entry name" value="Non-heme ferritin"/>
    <property type="match status" value="1"/>
</dbReference>
<dbReference type="CDD" id="cd01055">
    <property type="entry name" value="Nonheme_Ferritin"/>
    <property type="match status" value="1"/>
</dbReference>
<keyword evidence="7" id="KW-0963">Cytoplasm</keyword>
<gene>
    <name evidence="9" type="ORF">QJ522_04455</name>
</gene>
<dbReference type="InterPro" id="IPR001519">
    <property type="entry name" value="Ferritin"/>
</dbReference>
<keyword evidence="5 6" id="KW-0408">Iron</keyword>
<dbReference type="PANTHER" id="PTHR11431:SF127">
    <property type="entry name" value="BACTERIAL NON-HEME FERRITIN"/>
    <property type="match status" value="1"/>
</dbReference>
<sequence length="168" mass="19194">MMSKKMEKALNEQINAEAYSAYLYLAMAAYFEAENLPGMANWMRIQTQEETAHALKFFDFVNERRGRVVLKAIDQPQKEWKSPLAAFEAAFAHEQLVTGRIDDLVNLAIQAKDHATAAFLQWFVDEQVEEESSVDRIVQMLKMAEKAPGAMFMIDRDLGQRTFTPPAE</sequence>
<feature type="domain" description="Ferritin-like diiron" evidence="8">
    <location>
        <begin position="1"/>
        <end position="145"/>
    </location>
</feature>
<dbReference type="EC" id="1.16.3.2" evidence="7"/>
<protein>
    <recommendedName>
        <fullName evidence="7">Ferritin</fullName>
        <ecNumber evidence="7">1.16.3.2</ecNumber>
    </recommendedName>
</protein>
<comment type="subcellular location">
    <subcellularLocation>
        <location evidence="7">Cytoplasm</location>
    </subcellularLocation>
</comment>
<accession>A0AAW6TUH8</accession>
<evidence type="ECO:0000259" key="8">
    <source>
        <dbReference type="PROSITE" id="PS50905"/>
    </source>
</evidence>
<evidence type="ECO:0000256" key="5">
    <source>
        <dbReference type="ARBA" id="ARBA00023004"/>
    </source>
</evidence>
<feature type="binding site" evidence="6">
    <location>
        <position position="53"/>
    </location>
    <ligand>
        <name>Fe cation</name>
        <dbReference type="ChEBI" id="CHEBI:24875"/>
        <label>1</label>
    </ligand>
</feature>
<evidence type="ECO:0000256" key="7">
    <source>
        <dbReference type="RuleBase" id="RU361145"/>
    </source>
</evidence>
<evidence type="ECO:0000256" key="6">
    <source>
        <dbReference type="PIRSR" id="PIRSR601519-1"/>
    </source>
</evidence>
<dbReference type="InterPro" id="IPR008331">
    <property type="entry name" value="Ferritin_DPS_dom"/>
</dbReference>
<keyword evidence="10" id="KW-1185">Reference proteome</keyword>
<keyword evidence="4" id="KW-0560">Oxidoreductase</keyword>
<keyword evidence="2 7" id="KW-0409">Iron storage</keyword>
<dbReference type="GO" id="GO:0005829">
    <property type="term" value="C:cytosol"/>
    <property type="evidence" value="ECO:0007669"/>
    <property type="project" value="TreeGrafter"/>
</dbReference>
<dbReference type="Proteomes" id="UP001431776">
    <property type="component" value="Unassembled WGS sequence"/>
</dbReference>
<reference evidence="9" key="1">
    <citation type="submission" date="2023-05" db="EMBL/GenBank/DDBJ databases">
        <title>Anaerotaeda fermentans gen. nov., sp. nov., a novel anaerobic planctomycete of the new family within the order Sedimentisphaerales isolated from Taman Peninsula, Russia.</title>
        <authorList>
            <person name="Khomyakova M.A."/>
            <person name="Merkel A.Y."/>
            <person name="Slobodkin A.I."/>
        </authorList>
    </citation>
    <scope>NUCLEOTIDE SEQUENCE</scope>
    <source>
        <strain evidence="9">M17dextr</strain>
    </source>
</reference>
<dbReference type="PANTHER" id="PTHR11431">
    <property type="entry name" value="FERRITIN"/>
    <property type="match status" value="1"/>
</dbReference>
<dbReference type="GO" id="GO:0006879">
    <property type="term" value="P:intracellular iron ion homeostasis"/>
    <property type="evidence" value="ECO:0007669"/>
    <property type="project" value="UniProtKB-KW"/>
</dbReference>
<evidence type="ECO:0000256" key="3">
    <source>
        <dbReference type="ARBA" id="ARBA00022723"/>
    </source>
</evidence>
<feature type="binding site" evidence="6">
    <location>
        <position position="127"/>
    </location>
    <ligand>
        <name>Fe cation</name>
        <dbReference type="ChEBI" id="CHEBI:24875"/>
        <label>1</label>
    </ligand>
</feature>
<dbReference type="GO" id="GO:0042802">
    <property type="term" value="F:identical protein binding"/>
    <property type="evidence" value="ECO:0007669"/>
    <property type="project" value="UniProtKB-ARBA"/>
</dbReference>
<proteinExistence type="inferred from homology"/>
<dbReference type="RefSeq" id="WP_349243693.1">
    <property type="nucleotide sequence ID" value="NZ_JASCXX010000004.1"/>
</dbReference>
<evidence type="ECO:0000256" key="1">
    <source>
        <dbReference type="ARBA" id="ARBA00006950"/>
    </source>
</evidence>
<feature type="binding site" evidence="6">
    <location>
        <position position="50"/>
    </location>
    <ligand>
        <name>Fe cation</name>
        <dbReference type="ChEBI" id="CHEBI:24875"/>
        <label>1</label>
    </ligand>
</feature>
<dbReference type="GO" id="GO:0004322">
    <property type="term" value="F:ferroxidase activity"/>
    <property type="evidence" value="ECO:0007669"/>
    <property type="project" value="TreeGrafter"/>
</dbReference>
<feature type="binding site" evidence="6">
    <location>
        <position position="94"/>
    </location>
    <ligand>
        <name>Fe cation</name>
        <dbReference type="ChEBI" id="CHEBI:24875"/>
        <label>1</label>
    </ligand>
</feature>
<evidence type="ECO:0000313" key="9">
    <source>
        <dbReference type="EMBL" id="MDI6448285.1"/>
    </source>
</evidence>
<dbReference type="GO" id="GO:0008199">
    <property type="term" value="F:ferric iron binding"/>
    <property type="evidence" value="ECO:0007669"/>
    <property type="project" value="InterPro"/>
</dbReference>
<evidence type="ECO:0000256" key="4">
    <source>
        <dbReference type="ARBA" id="ARBA00023002"/>
    </source>
</evidence>
<name>A0AAW6TUH8_9BACT</name>
<organism evidence="9 10">
    <name type="scientific">Anaerobaca lacustris</name>
    <dbReference type="NCBI Taxonomy" id="3044600"/>
    <lineage>
        <taxon>Bacteria</taxon>
        <taxon>Pseudomonadati</taxon>
        <taxon>Planctomycetota</taxon>
        <taxon>Phycisphaerae</taxon>
        <taxon>Sedimentisphaerales</taxon>
        <taxon>Anaerobacaceae</taxon>
        <taxon>Anaerobaca</taxon>
    </lineage>
</organism>
<dbReference type="AlphaFoldDB" id="A0AAW6TUH8"/>
<comment type="catalytic activity">
    <reaction evidence="7">
        <text>4 Fe(2+) + O2 + 6 H2O = 4 iron(III) oxide-hydroxide + 12 H(+)</text>
        <dbReference type="Rhea" id="RHEA:11972"/>
        <dbReference type="ChEBI" id="CHEBI:15377"/>
        <dbReference type="ChEBI" id="CHEBI:15378"/>
        <dbReference type="ChEBI" id="CHEBI:15379"/>
        <dbReference type="ChEBI" id="CHEBI:29033"/>
        <dbReference type="ChEBI" id="CHEBI:78619"/>
        <dbReference type="EC" id="1.16.3.2"/>
    </reaction>
</comment>
<evidence type="ECO:0000313" key="10">
    <source>
        <dbReference type="Proteomes" id="UP001431776"/>
    </source>
</evidence>
<dbReference type="InterPro" id="IPR009040">
    <property type="entry name" value="Ferritin-like_diiron"/>
</dbReference>
<comment type="similarity">
    <text evidence="1 7">Belongs to the ferritin family. Prokaryotic subfamily.</text>
</comment>
<evidence type="ECO:0000256" key="2">
    <source>
        <dbReference type="ARBA" id="ARBA00022434"/>
    </source>
</evidence>